<protein>
    <submittedName>
        <fullName evidence="2">Uncharacterized protein</fullName>
    </submittedName>
</protein>
<comment type="caution">
    <text evidence="2">The sequence shown here is derived from an EMBL/GenBank/DDBJ whole genome shotgun (WGS) entry which is preliminary data.</text>
</comment>
<feature type="compositionally biased region" description="Basic and acidic residues" evidence="1">
    <location>
        <begin position="83"/>
        <end position="102"/>
    </location>
</feature>
<keyword evidence="3" id="KW-1185">Reference proteome</keyword>
<sequence length="114" mass="13082">MTTITAMSCRQWMDEPRSSNLGRCVLMNKTKEHFNELKMKYEDMVTSAKEVHDELHTVKTTNEGLILENQMVKSEKALLQAEKDALQAERDSQKAEGDRLRNQEGLLQADVTQL</sequence>
<feature type="region of interest" description="Disordered" evidence="1">
    <location>
        <begin position="83"/>
        <end position="114"/>
    </location>
</feature>
<dbReference type="Proteomes" id="UP001141806">
    <property type="component" value="Unassembled WGS sequence"/>
</dbReference>
<evidence type="ECO:0000313" key="2">
    <source>
        <dbReference type="EMBL" id="KAJ4961732.1"/>
    </source>
</evidence>
<dbReference type="EMBL" id="JAMYWD010000009">
    <property type="protein sequence ID" value="KAJ4961732.1"/>
    <property type="molecule type" value="Genomic_DNA"/>
</dbReference>
<evidence type="ECO:0000256" key="1">
    <source>
        <dbReference type="SAM" id="MobiDB-lite"/>
    </source>
</evidence>
<reference evidence="2" key="1">
    <citation type="journal article" date="2023" name="Plant J.">
        <title>The genome of the king protea, Protea cynaroides.</title>
        <authorList>
            <person name="Chang J."/>
            <person name="Duong T.A."/>
            <person name="Schoeman C."/>
            <person name="Ma X."/>
            <person name="Roodt D."/>
            <person name="Barker N."/>
            <person name="Li Z."/>
            <person name="Van de Peer Y."/>
            <person name="Mizrachi E."/>
        </authorList>
    </citation>
    <scope>NUCLEOTIDE SEQUENCE</scope>
    <source>
        <tissue evidence="2">Young leaves</tissue>
    </source>
</reference>
<evidence type="ECO:0000313" key="3">
    <source>
        <dbReference type="Proteomes" id="UP001141806"/>
    </source>
</evidence>
<accession>A0A9Q0H8C3</accession>
<organism evidence="2 3">
    <name type="scientific">Protea cynaroides</name>
    <dbReference type="NCBI Taxonomy" id="273540"/>
    <lineage>
        <taxon>Eukaryota</taxon>
        <taxon>Viridiplantae</taxon>
        <taxon>Streptophyta</taxon>
        <taxon>Embryophyta</taxon>
        <taxon>Tracheophyta</taxon>
        <taxon>Spermatophyta</taxon>
        <taxon>Magnoliopsida</taxon>
        <taxon>Proteales</taxon>
        <taxon>Proteaceae</taxon>
        <taxon>Protea</taxon>
    </lineage>
</organism>
<proteinExistence type="predicted"/>
<dbReference type="AlphaFoldDB" id="A0A9Q0H8C3"/>
<name>A0A9Q0H8C3_9MAGN</name>
<gene>
    <name evidence="2" type="ORF">NE237_021642</name>
</gene>